<dbReference type="Gene3D" id="1.20.144.10">
    <property type="entry name" value="Phosphatidic acid phosphatase type 2/haloperoxidase"/>
    <property type="match status" value="1"/>
</dbReference>
<dbReference type="InterPro" id="IPR055161">
    <property type="entry name" value="NapH1-like_2nd"/>
</dbReference>
<gene>
    <name evidence="3" type="ORF">AVDCRST_MAG89-1317</name>
</gene>
<dbReference type="Gene3D" id="1.10.606.10">
    <property type="entry name" value="Vanadium-containing Chloroperoxidase, domain 2"/>
    <property type="match status" value="1"/>
</dbReference>
<dbReference type="InterPro" id="IPR052559">
    <property type="entry name" value="V-haloperoxidase"/>
</dbReference>
<evidence type="ECO:0000259" key="2">
    <source>
        <dbReference type="Pfam" id="PF22778"/>
    </source>
</evidence>
<dbReference type="Pfam" id="PF22778">
    <property type="entry name" value="VCPO_2nd"/>
    <property type="match status" value="1"/>
</dbReference>
<evidence type="ECO:0008006" key="4">
    <source>
        <dbReference type="Google" id="ProtNLM"/>
    </source>
</evidence>
<dbReference type="Pfam" id="PF21167">
    <property type="entry name" value="DUF6851"/>
    <property type="match status" value="1"/>
</dbReference>
<dbReference type="SUPFAM" id="SSF48317">
    <property type="entry name" value="Acid phosphatase/Vanadium-dependent haloperoxidase"/>
    <property type="match status" value="1"/>
</dbReference>
<dbReference type="AlphaFoldDB" id="A0A6J4KSK2"/>
<proteinExistence type="predicted"/>
<dbReference type="CDD" id="cd03398">
    <property type="entry name" value="PAP2_haloperoxidase"/>
    <property type="match status" value="1"/>
</dbReference>
<reference evidence="3" key="1">
    <citation type="submission" date="2020-02" db="EMBL/GenBank/DDBJ databases">
        <authorList>
            <person name="Meier V. D."/>
        </authorList>
    </citation>
    <scope>NUCLEOTIDE SEQUENCE</scope>
    <source>
        <strain evidence="3">AVDCRST_MAG89</strain>
    </source>
</reference>
<accession>A0A6J4KSK2</accession>
<dbReference type="PANTHER" id="PTHR34599">
    <property type="entry name" value="PEROXIDASE-RELATED"/>
    <property type="match status" value="1"/>
</dbReference>
<protein>
    <recommendedName>
        <fullName evidence="4">Phosphatidic acid phosphatase type 2/haloperoxidase domain-containing protein</fullName>
    </recommendedName>
</protein>
<dbReference type="InterPro" id="IPR049283">
    <property type="entry name" value="DUF6851"/>
</dbReference>
<name>A0A6J4KSK2_9BACT</name>
<dbReference type="PANTHER" id="PTHR34599:SF2">
    <property type="entry name" value="TRAF-TYPE DOMAIN-CONTAINING PROTEIN"/>
    <property type="match status" value="1"/>
</dbReference>
<evidence type="ECO:0000259" key="1">
    <source>
        <dbReference type="Pfam" id="PF21167"/>
    </source>
</evidence>
<dbReference type="InterPro" id="IPR036938">
    <property type="entry name" value="PAP2/HPO_sf"/>
</dbReference>
<sequence>MRTHHARPAHRLAIAAGLFFLAACSDSLGPAGDTAETGFARSGVADTGNVVLVWNETLLEAVRNTSMGPPMTARALAVVHTGMYDAWAAYDGTAVGTRLGGSLRRPAVERTDANRRQAISYAAYRTLVDLFPHRASRFDAVMSRLGYDLRNTTTDAATPAGVGNLAAAAVLRYCHSDGSNQLNGYRDYTGYRPVNRWDSIADPTRWQPLRVPDGRGGYMHQAFVAPHWQRVAPFALTSADQFRPAAPAPFRSGEFRRQAEEVIRLSAKLGDREKAIAEYWADGPSSELPPGHWNLIAQAVSRRDRHTMDQDVKMFFALTSAVFDAGIVAWDAKRTYDSARPVTAIHFLKRGKKIRAWGGPGRGTRTIDGGEWRPYQPATVVTPPFPEYVSGHSTFSAAAAEVLKRF</sequence>
<organism evidence="3">
    <name type="scientific">uncultured Gemmatimonadota bacterium</name>
    <dbReference type="NCBI Taxonomy" id="203437"/>
    <lineage>
        <taxon>Bacteria</taxon>
        <taxon>Pseudomonadati</taxon>
        <taxon>Gemmatimonadota</taxon>
        <taxon>environmental samples</taxon>
    </lineage>
</organism>
<feature type="non-terminal residue" evidence="3">
    <location>
        <position position="406"/>
    </location>
</feature>
<dbReference type="InterPro" id="IPR016119">
    <property type="entry name" value="Br/Cl_peroxidase_C"/>
</dbReference>
<dbReference type="GO" id="GO:0004601">
    <property type="term" value="F:peroxidase activity"/>
    <property type="evidence" value="ECO:0007669"/>
    <property type="project" value="InterPro"/>
</dbReference>
<evidence type="ECO:0000313" key="3">
    <source>
        <dbReference type="EMBL" id="CAA9314230.1"/>
    </source>
</evidence>
<dbReference type="PROSITE" id="PS51257">
    <property type="entry name" value="PROKAR_LIPOPROTEIN"/>
    <property type="match status" value="1"/>
</dbReference>
<dbReference type="EMBL" id="CADCTV010000291">
    <property type="protein sequence ID" value="CAA9314230.1"/>
    <property type="molecule type" value="Genomic_DNA"/>
</dbReference>
<feature type="domain" description="DUF6851" evidence="1">
    <location>
        <begin position="78"/>
        <end position="208"/>
    </location>
</feature>
<feature type="domain" description="Vanadium-dependent haloperoxidase NapH1-like second helical-bundle" evidence="2">
    <location>
        <begin position="314"/>
        <end position="404"/>
    </location>
</feature>